<dbReference type="InterPro" id="IPR026898">
    <property type="entry name" value="PrsW"/>
</dbReference>
<dbReference type="RefSeq" id="WP_168683627.1">
    <property type="nucleotide sequence ID" value="NZ_JAAXPF010000001.1"/>
</dbReference>
<reference evidence="3 4" key="1">
    <citation type="submission" date="2020-04" db="EMBL/GenBank/DDBJ databases">
        <title>MicrobeNet Type strains.</title>
        <authorList>
            <person name="Nicholson A.C."/>
        </authorList>
    </citation>
    <scope>NUCLEOTIDE SEQUENCE [LARGE SCALE GENOMIC DNA]</scope>
    <source>
        <strain evidence="3 4">ATCC 700355</strain>
    </source>
</reference>
<feature type="transmembrane region" description="Helical" evidence="1">
    <location>
        <begin position="186"/>
        <end position="205"/>
    </location>
</feature>
<dbReference type="EMBL" id="JAAXPF010000001">
    <property type="protein sequence ID" value="NKY68108.1"/>
    <property type="molecule type" value="Genomic_DNA"/>
</dbReference>
<dbReference type="PANTHER" id="PTHR36844:SF1">
    <property type="entry name" value="PROTEASE PRSW"/>
    <property type="match status" value="1"/>
</dbReference>
<evidence type="ECO:0000313" key="2">
    <source>
        <dbReference type="EMBL" id="MET3943553.1"/>
    </source>
</evidence>
<feature type="transmembrane region" description="Helical" evidence="1">
    <location>
        <begin position="106"/>
        <end position="126"/>
    </location>
</feature>
<keyword evidence="3" id="KW-0645">Protease</keyword>
<dbReference type="Proteomes" id="UP000554284">
    <property type="component" value="Unassembled WGS sequence"/>
</dbReference>
<dbReference type="GO" id="GO:0008237">
    <property type="term" value="F:metallopeptidase activity"/>
    <property type="evidence" value="ECO:0007669"/>
    <property type="project" value="UniProtKB-KW"/>
</dbReference>
<keyword evidence="1" id="KW-0472">Membrane</keyword>
<accession>A0A7X6LQ07</accession>
<gene>
    <name evidence="3" type="ORF">HF989_01740</name>
    <name evidence="2" type="ORF">JOF50_000352</name>
</gene>
<reference evidence="2 5" key="2">
    <citation type="submission" date="2024-06" db="EMBL/GenBank/DDBJ databases">
        <title>Sequencing the genomes of 1000 actinobacteria strains.</title>
        <authorList>
            <person name="Klenk H.-P."/>
        </authorList>
    </citation>
    <scope>NUCLEOTIDE SEQUENCE [LARGE SCALE GENOMIC DNA]</scope>
    <source>
        <strain evidence="2 5">DSM 44265</strain>
    </source>
</reference>
<dbReference type="PANTHER" id="PTHR36844">
    <property type="entry name" value="PROTEASE PRSW"/>
    <property type="match status" value="1"/>
</dbReference>
<organism evidence="3 4">
    <name type="scientific">Corynebacterium mucifaciens</name>
    <dbReference type="NCBI Taxonomy" id="57171"/>
    <lineage>
        <taxon>Bacteria</taxon>
        <taxon>Bacillati</taxon>
        <taxon>Actinomycetota</taxon>
        <taxon>Actinomycetes</taxon>
        <taxon>Mycobacteriales</taxon>
        <taxon>Corynebacteriaceae</taxon>
        <taxon>Corynebacterium</taxon>
    </lineage>
</organism>
<feature type="transmembrane region" description="Helical" evidence="1">
    <location>
        <begin position="138"/>
        <end position="159"/>
    </location>
</feature>
<keyword evidence="5" id="KW-1185">Reference proteome</keyword>
<feature type="transmembrane region" description="Helical" evidence="1">
    <location>
        <begin position="217"/>
        <end position="235"/>
    </location>
</feature>
<feature type="transmembrane region" description="Helical" evidence="1">
    <location>
        <begin position="36"/>
        <end position="56"/>
    </location>
</feature>
<evidence type="ECO:0000256" key="1">
    <source>
        <dbReference type="SAM" id="Phobius"/>
    </source>
</evidence>
<dbReference type="Proteomes" id="UP001549139">
    <property type="component" value="Unassembled WGS sequence"/>
</dbReference>
<dbReference type="GO" id="GO:0006508">
    <property type="term" value="P:proteolysis"/>
    <property type="evidence" value="ECO:0007669"/>
    <property type="project" value="UniProtKB-KW"/>
</dbReference>
<feature type="transmembrane region" description="Helical" evidence="1">
    <location>
        <begin position="7"/>
        <end position="30"/>
    </location>
</feature>
<proteinExistence type="predicted"/>
<evidence type="ECO:0000313" key="3">
    <source>
        <dbReference type="EMBL" id="NKY68108.1"/>
    </source>
</evidence>
<evidence type="ECO:0000313" key="5">
    <source>
        <dbReference type="Proteomes" id="UP001549139"/>
    </source>
</evidence>
<comment type="caution">
    <text evidence="3">The sequence shown here is derived from an EMBL/GenBank/DDBJ whole genome shotgun (WGS) entry which is preliminary data.</text>
</comment>
<keyword evidence="3" id="KW-0482">Metalloprotease</keyword>
<sequence>MTQRPALTLRIIAAILFLTSAAWSAAYLAGLPFNSTTAGVSVVHAGLWLLIAWLALRNHPGQMAHAMPGWVAAAFFCGAALYAPAVNANDAAVSLQGRLGLSNLQFGLISPTAEELLKFTAVFVLCTMVMRIQRPVEAVTVAIAVGFGFSAVENATYILKGALENLNSDLDGSLVAAGIRCLPAPWAHAFYTGLTAWGLGNFLCRTDKPMRWRVGQLVGWYLFGYAAHAVFNTGTELPGDVAPIIGFFATSIFVFAGGIWFYVRSRKIGRRPLAGSAGNEDA</sequence>
<protein>
    <submittedName>
        <fullName evidence="3">PrsW family intramembrane metalloprotease</fullName>
    </submittedName>
    <submittedName>
        <fullName evidence="2">RsiW-degrading membrane proteinase PrsW (M82 family)</fullName>
    </submittedName>
</protein>
<keyword evidence="1" id="KW-1133">Transmembrane helix</keyword>
<keyword evidence="1" id="KW-0812">Transmembrane</keyword>
<dbReference type="AlphaFoldDB" id="A0A7X6LQ07"/>
<keyword evidence="3" id="KW-0378">Hydrolase</keyword>
<dbReference type="EMBL" id="JBEPNZ010000001">
    <property type="protein sequence ID" value="MET3943553.1"/>
    <property type="molecule type" value="Genomic_DNA"/>
</dbReference>
<feature type="transmembrane region" description="Helical" evidence="1">
    <location>
        <begin position="68"/>
        <end position="86"/>
    </location>
</feature>
<feature type="transmembrane region" description="Helical" evidence="1">
    <location>
        <begin position="241"/>
        <end position="263"/>
    </location>
</feature>
<name>A0A7X6LQ07_9CORY</name>
<dbReference type="Pfam" id="PF13367">
    <property type="entry name" value="PrsW-protease"/>
    <property type="match status" value="1"/>
</dbReference>
<evidence type="ECO:0000313" key="4">
    <source>
        <dbReference type="Proteomes" id="UP000554284"/>
    </source>
</evidence>